<comment type="caution">
    <text evidence="4">The sequence shown here is derived from an EMBL/GenBank/DDBJ whole genome shotgun (WGS) entry which is preliminary data.</text>
</comment>
<dbReference type="PANTHER" id="PTHR45632">
    <property type="entry name" value="LD33804P"/>
    <property type="match status" value="1"/>
</dbReference>
<dbReference type="SMART" id="SM00612">
    <property type="entry name" value="Kelch"/>
    <property type="match status" value="5"/>
</dbReference>
<proteinExistence type="predicted"/>
<dbReference type="SMART" id="SM00875">
    <property type="entry name" value="BACK"/>
    <property type="match status" value="1"/>
</dbReference>
<dbReference type="OrthoDB" id="191037at2759"/>
<dbReference type="PANTHER" id="PTHR45632:SF30">
    <property type="entry name" value="BTB DOMAIN-CONTAINING PROTEIN"/>
    <property type="match status" value="1"/>
</dbReference>
<dbReference type="InterPro" id="IPR015915">
    <property type="entry name" value="Kelch-typ_b-propeller"/>
</dbReference>
<dbReference type="AlphaFoldDB" id="A0A9X0CJ95"/>
<keyword evidence="5" id="KW-1185">Reference proteome</keyword>
<dbReference type="Pfam" id="PF01344">
    <property type="entry name" value="Kelch_1"/>
    <property type="match status" value="2"/>
</dbReference>
<dbReference type="Pfam" id="PF24681">
    <property type="entry name" value="Kelch_KLHDC2_KLHL20_DRC7"/>
    <property type="match status" value="1"/>
</dbReference>
<dbReference type="Gene3D" id="2.120.10.80">
    <property type="entry name" value="Kelch-type beta propeller"/>
    <property type="match status" value="1"/>
</dbReference>
<organism evidence="4 5">
    <name type="scientific">Desmophyllum pertusum</name>
    <dbReference type="NCBI Taxonomy" id="174260"/>
    <lineage>
        <taxon>Eukaryota</taxon>
        <taxon>Metazoa</taxon>
        <taxon>Cnidaria</taxon>
        <taxon>Anthozoa</taxon>
        <taxon>Hexacorallia</taxon>
        <taxon>Scleractinia</taxon>
        <taxon>Caryophylliina</taxon>
        <taxon>Caryophylliidae</taxon>
        <taxon>Desmophyllum</taxon>
    </lineage>
</organism>
<evidence type="ECO:0000256" key="2">
    <source>
        <dbReference type="ARBA" id="ARBA00022737"/>
    </source>
</evidence>
<accession>A0A9X0CJ95</accession>
<gene>
    <name evidence="4" type="ORF">OS493_027016</name>
</gene>
<dbReference type="Gene3D" id="1.25.40.420">
    <property type="match status" value="1"/>
</dbReference>
<dbReference type="Proteomes" id="UP001163046">
    <property type="component" value="Unassembled WGS sequence"/>
</dbReference>
<evidence type="ECO:0000259" key="3">
    <source>
        <dbReference type="PROSITE" id="PS50097"/>
    </source>
</evidence>
<dbReference type="InterPro" id="IPR000210">
    <property type="entry name" value="BTB/POZ_dom"/>
</dbReference>
<dbReference type="InterPro" id="IPR006652">
    <property type="entry name" value="Kelch_1"/>
</dbReference>
<keyword evidence="2" id="KW-0677">Repeat</keyword>
<protein>
    <recommendedName>
        <fullName evidence="3">BTB domain-containing protein</fullName>
    </recommendedName>
</protein>
<dbReference type="SUPFAM" id="SSF54695">
    <property type="entry name" value="POZ domain"/>
    <property type="match status" value="1"/>
</dbReference>
<feature type="domain" description="BTB" evidence="3">
    <location>
        <begin position="32"/>
        <end position="55"/>
    </location>
</feature>
<keyword evidence="1" id="KW-0880">Kelch repeat</keyword>
<evidence type="ECO:0000313" key="4">
    <source>
        <dbReference type="EMBL" id="KAJ7356089.1"/>
    </source>
</evidence>
<dbReference type="Pfam" id="PF07707">
    <property type="entry name" value="BACK"/>
    <property type="match status" value="1"/>
</dbReference>
<dbReference type="InterPro" id="IPR011705">
    <property type="entry name" value="BACK"/>
</dbReference>
<reference evidence="4" key="1">
    <citation type="submission" date="2023-01" db="EMBL/GenBank/DDBJ databases">
        <title>Genome assembly of the deep-sea coral Lophelia pertusa.</title>
        <authorList>
            <person name="Herrera S."/>
            <person name="Cordes E."/>
        </authorList>
    </citation>
    <scope>NUCLEOTIDE SEQUENCE</scope>
    <source>
        <strain evidence="4">USNM1676648</strain>
        <tissue evidence="4">Polyp</tissue>
    </source>
</reference>
<dbReference type="EMBL" id="MU827325">
    <property type="protein sequence ID" value="KAJ7356089.1"/>
    <property type="molecule type" value="Genomic_DNA"/>
</dbReference>
<sequence>MEEMPGNEINDEKYRSQLLSKLAGQQRDGALCDVVLLIKDREFPAHKGVLAAANDNIVITREEEVYEAVMQWVKHDAENRQVYFEKLFGKVRLFSMSKEYIRDCIERESLVNSNVACMNLLVRGLNAFVFQDREIPHSGNLRHRKCLEKEVTAIVATGGLSKGKSLKSAMAYSPGQKSWYLLADMNSDRNEHAVVVCGRFLYCIGGYSRGSSVERFDPLTNTWCQVAGLVQRTFAPAAAACDEKIYVFGGKDGFEALTTVQCYQPNNDSWSLGPAMRHARKALCAVEFEGHVYVIGGCVNDNYSLNTVEKLNMGTSEWTEASPMAQERKYACAAVLGDNIVVIGGFQGTSSSALSSCEIYSPREDQWSALADINSPRAAGGVGRVEGKIYIFWRKA</sequence>
<dbReference type="InterPro" id="IPR011333">
    <property type="entry name" value="SKP1/BTB/POZ_sf"/>
</dbReference>
<name>A0A9X0CJ95_9CNID</name>
<evidence type="ECO:0000313" key="5">
    <source>
        <dbReference type="Proteomes" id="UP001163046"/>
    </source>
</evidence>
<dbReference type="SUPFAM" id="SSF117281">
    <property type="entry name" value="Kelch motif"/>
    <property type="match status" value="1"/>
</dbReference>
<dbReference type="PROSITE" id="PS50097">
    <property type="entry name" value="BTB"/>
    <property type="match status" value="1"/>
</dbReference>
<evidence type="ECO:0000256" key="1">
    <source>
        <dbReference type="ARBA" id="ARBA00022441"/>
    </source>
</evidence>
<dbReference type="Gene3D" id="3.30.710.10">
    <property type="entry name" value="Potassium Channel Kv1.1, Chain A"/>
    <property type="match status" value="1"/>
</dbReference>